<comment type="similarity">
    <text evidence="6 7 8">Belongs to the ATP:guanido phosphotransferase family.</text>
</comment>
<dbReference type="InterPro" id="IPR000749">
    <property type="entry name" value="ATP-guanido_PTrfase"/>
</dbReference>
<keyword evidence="1 6" id="KW-0808">Transferase</keyword>
<proteinExistence type="inferred from homology"/>
<evidence type="ECO:0000313" key="10">
    <source>
        <dbReference type="EMBL" id="KIL53590.1"/>
    </source>
</evidence>
<dbReference type="PROSITE" id="PS00112">
    <property type="entry name" value="PHOSPHAGEN_KINASE"/>
    <property type="match status" value="1"/>
</dbReference>
<dbReference type="GO" id="GO:0005524">
    <property type="term" value="F:ATP binding"/>
    <property type="evidence" value="ECO:0007669"/>
    <property type="project" value="UniProtKB-UniRule"/>
</dbReference>
<dbReference type="PANTHER" id="PTHR11547">
    <property type="entry name" value="ARGININE OR CREATINE KINASE"/>
    <property type="match status" value="1"/>
</dbReference>
<dbReference type="PANTHER" id="PTHR11547:SF38">
    <property type="entry name" value="ARGININE KINASE 1-RELATED"/>
    <property type="match status" value="1"/>
</dbReference>
<dbReference type="AlphaFoldDB" id="A0A0C2RTN3"/>
<comment type="catalytic activity">
    <reaction evidence="5 6">
        <text>L-arginyl-[protein] + ATP = N(omega)-phospho-L-arginyl-[protein] + ADP + H(+)</text>
        <dbReference type="Rhea" id="RHEA:43384"/>
        <dbReference type="Rhea" id="RHEA-COMP:10532"/>
        <dbReference type="Rhea" id="RHEA-COMP:10533"/>
        <dbReference type="ChEBI" id="CHEBI:15378"/>
        <dbReference type="ChEBI" id="CHEBI:29965"/>
        <dbReference type="ChEBI" id="CHEBI:30616"/>
        <dbReference type="ChEBI" id="CHEBI:83226"/>
        <dbReference type="ChEBI" id="CHEBI:456216"/>
        <dbReference type="EC" id="2.7.14.1"/>
    </reaction>
</comment>
<organism evidence="10 11">
    <name type="scientific">Jeotgalibacillus alimentarius</name>
    <dbReference type="NCBI Taxonomy" id="135826"/>
    <lineage>
        <taxon>Bacteria</taxon>
        <taxon>Bacillati</taxon>
        <taxon>Bacillota</taxon>
        <taxon>Bacilli</taxon>
        <taxon>Bacillales</taxon>
        <taxon>Caryophanaceae</taxon>
        <taxon>Jeotgalibacillus</taxon>
    </lineage>
</organism>
<evidence type="ECO:0000256" key="3">
    <source>
        <dbReference type="ARBA" id="ARBA00022777"/>
    </source>
</evidence>
<feature type="domain" description="Phosphagen kinase C-terminal" evidence="9">
    <location>
        <begin position="24"/>
        <end position="251"/>
    </location>
</feature>
<dbReference type="EMBL" id="JXRQ01000005">
    <property type="protein sequence ID" value="KIL53590.1"/>
    <property type="molecule type" value="Genomic_DNA"/>
</dbReference>
<dbReference type="InterPro" id="IPR022415">
    <property type="entry name" value="ATP-guanido_PTrfase_AS"/>
</dbReference>
<name>A0A0C2RTN3_9BACL</name>
<dbReference type="NCBIfam" id="NF002195">
    <property type="entry name" value="PRK01059.1-5"/>
    <property type="match status" value="1"/>
</dbReference>
<protein>
    <recommendedName>
        <fullName evidence="6">Protein-arginine kinase</fullName>
        <ecNumber evidence="6">2.7.14.1</ecNumber>
    </recommendedName>
</protein>
<dbReference type="InterPro" id="IPR014746">
    <property type="entry name" value="Gln_synth/guanido_kin_cat_dom"/>
</dbReference>
<dbReference type="FunFam" id="3.30.590.10:FF:000007">
    <property type="entry name" value="Protein-arginine kinase"/>
    <property type="match status" value="1"/>
</dbReference>
<keyword evidence="6" id="KW-0021">Allosteric enzyme</keyword>
<feature type="binding site" evidence="6 7">
    <location>
        <position position="88"/>
    </location>
    <ligand>
        <name>ATP</name>
        <dbReference type="ChEBI" id="CHEBI:30616"/>
    </ligand>
</feature>
<dbReference type="Gene3D" id="3.30.590.10">
    <property type="entry name" value="Glutamine synthetase/guanido kinase, catalytic domain"/>
    <property type="match status" value="1"/>
</dbReference>
<feature type="binding site" evidence="6 7">
    <location>
        <position position="122"/>
    </location>
    <ligand>
        <name>ATP</name>
        <dbReference type="ChEBI" id="CHEBI:30616"/>
    </ligand>
</feature>
<evidence type="ECO:0000256" key="5">
    <source>
        <dbReference type="ARBA" id="ARBA00051816"/>
    </source>
</evidence>
<dbReference type="Proteomes" id="UP000031950">
    <property type="component" value="Unassembled WGS sequence"/>
</dbReference>
<sequence>MSLKRFLNQAVSSWMNEDGPASEIVLSTRIRLARNHNRYAFPTVFTKEEAEQTAQAMRTAVEQAGYPLEELKMQDLQGLEKRVLVEKHLISPNLAEDAGSSSVWLSDQEDISLMVNEEDHLRIQCLFPGLQLKEALRKALEIDDAIEKHFDYAFDENFGYLTTCPTNVGTGLRASVMMHLPGLMMTHQMNRIIPAIGQFGLVARGIYGEGSEALGNIFQISNQTTLGKSEEDITEDLLHVVDQIITQEKAAREALVKSSGIQLEDRVFRSYGTLRYSRVIESKEAAKCLSDVRLGIDLGFIENVSRSILNELMILTQPGFLQQYAGGFLRPVERDIRRASLIRERLEMDVSKDKGGSDL</sequence>
<dbReference type="PATRIC" id="fig|135826.4.peg.86"/>
<comment type="activity regulation">
    <text evidence="6">Appears to be allosterically activated by the binding of pArg-containing polypeptides to the pArg-binding pocket localized in the C-terminal domain of McsB.</text>
</comment>
<dbReference type="SUPFAM" id="SSF55931">
    <property type="entry name" value="Glutamine synthetase/guanido kinase"/>
    <property type="match status" value="1"/>
</dbReference>
<accession>A0A0C2RTN3</accession>
<dbReference type="GO" id="GO:0005615">
    <property type="term" value="C:extracellular space"/>
    <property type="evidence" value="ECO:0007669"/>
    <property type="project" value="TreeGrafter"/>
</dbReference>
<evidence type="ECO:0000256" key="6">
    <source>
        <dbReference type="HAMAP-Rule" id="MF_00602"/>
    </source>
</evidence>
<dbReference type="GO" id="GO:1990424">
    <property type="term" value="F:protein arginine kinase activity"/>
    <property type="evidence" value="ECO:0007669"/>
    <property type="project" value="UniProtKB-EC"/>
</dbReference>
<dbReference type="RefSeq" id="WP_041120810.1">
    <property type="nucleotide sequence ID" value="NZ_JXRQ01000005.1"/>
</dbReference>
<evidence type="ECO:0000259" key="9">
    <source>
        <dbReference type="PROSITE" id="PS51510"/>
    </source>
</evidence>
<dbReference type="PROSITE" id="PS51510">
    <property type="entry name" value="PHOSPHAGEN_KINASE_C"/>
    <property type="match status" value="1"/>
</dbReference>
<dbReference type="CDD" id="cd07930">
    <property type="entry name" value="bacterial_phosphagen_kinase"/>
    <property type="match status" value="1"/>
</dbReference>
<evidence type="ECO:0000256" key="4">
    <source>
        <dbReference type="ARBA" id="ARBA00022840"/>
    </source>
</evidence>
<keyword evidence="2 6" id="KW-0547">Nucleotide-binding</keyword>
<keyword evidence="11" id="KW-1185">Reference proteome</keyword>
<evidence type="ECO:0000256" key="1">
    <source>
        <dbReference type="ARBA" id="ARBA00022679"/>
    </source>
</evidence>
<reference evidence="10 11" key="1">
    <citation type="submission" date="2015-01" db="EMBL/GenBank/DDBJ databases">
        <title>Genome sequence of Jeotgalibacillus alimentarius.</title>
        <authorList>
            <person name="Goh K.M."/>
            <person name="Chan K.-G."/>
            <person name="Yaakop A.S."/>
            <person name="Ee R."/>
            <person name="Gan H.M."/>
            <person name="Chan C.S."/>
        </authorList>
    </citation>
    <scope>NUCLEOTIDE SEQUENCE [LARGE SCALE GENOMIC DNA]</scope>
    <source>
        <strain evidence="10 11">YKJ-13</strain>
    </source>
</reference>
<feature type="short sequence motif" description="RDXXRA motif of the pArg binding pocket involved in allosteric regulation" evidence="6">
    <location>
        <begin position="334"/>
        <end position="339"/>
    </location>
</feature>
<evidence type="ECO:0000256" key="2">
    <source>
        <dbReference type="ARBA" id="ARBA00022741"/>
    </source>
</evidence>
<dbReference type="InterPro" id="IPR023660">
    <property type="entry name" value="Arg_Kinase"/>
</dbReference>
<keyword evidence="4 6" id="KW-0067">ATP-binding</keyword>
<dbReference type="GO" id="GO:0004111">
    <property type="term" value="F:creatine kinase activity"/>
    <property type="evidence" value="ECO:0007669"/>
    <property type="project" value="InterPro"/>
</dbReference>
<dbReference type="OrthoDB" id="9791353at2"/>
<feature type="binding site" evidence="6 7">
    <location>
        <begin position="204"/>
        <end position="209"/>
    </location>
    <ligand>
        <name>ATP</name>
        <dbReference type="ChEBI" id="CHEBI:30616"/>
    </ligand>
</feature>
<evidence type="ECO:0000256" key="7">
    <source>
        <dbReference type="PROSITE-ProRule" id="PRU00843"/>
    </source>
</evidence>
<evidence type="ECO:0000256" key="8">
    <source>
        <dbReference type="RuleBase" id="RU000505"/>
    </source>
</evidence>
<dbReference type="InterPro" id="IPR022414">
    <property type="entry name" value="ATP-guanido_PTrfase_cat"/>
</dbReference>
<dbReference type="EC" id="2.7.14.1" evidence="6"/>
<dbReference type="GO" id="GO:0046314">
    <property type="term" value="P:phosphocreatine biosynthetic process"/>
    <property type="evidence" value="ECO:0007669"/>
    <property type="project" value="InterPro"/>
</dbReference>
<feature type="binding site" evidence="6 7">
    <location>
        <begin position="27"/>
        <end position="31"/>
    </location>
    <ligand>
        <name>ATP</name>
        <dbReference type="ChEBI" id="CHEBI:30616"/>
    </ligand>
</feature>
<gene>
    <name evidence="6" type="primary">mcsB</name>
    <name evidence="10" type="ORF">KP77_00850</name>
</gene>
<dbReference type="NCBIfam" id="NF002194">
    <property type="entry name" value="PRK01059.1-4"/>
    <property type="match status" value="1"/>
</dbReference>
<feature type="binding site" evidence="6 7">
    <location>
        <begin position="173"/>
        <end position="177"/>
    </location>
    <ligand>
        <name>ATP</name>
        <dbReference type="ChEBI" id="CHEBI:30616"/>
    </ligand>
</feature>
<dbReference type="HAMAP" id="MF_00602">
    <property type="entry name" value="Prot_Arg_kinase"/>
    <property type="match status" value="1"/>
</dbReference>
<dbReference type="STRING" id="135826.KP77_00850"/>
<dbReference type="Pfam" id="PF00217">
    <property type="entry name" value="ATP-gua_Ptrans"/>
    <property type="match status" value="1"/>
</dbReference>
<evidence type="ECO:0000313" key="11">
    <source>
        <dbReference type="Proteomes" id="UP000031950"/>
    </source>
</evidence>
<keyword evidence="3 6" id="KW-0418">Kinase</keyword>
<comment type="caution">
    <text evidence="10">The sequence shown here is derived from an EMBL/GenBank/DDBJ whole genome shotgun (WGS) entry which is preliminary data.</text>
</comment>
<comment type="function">
    <text evidence="6">Catalyzes the specific phosphorylation of arginine residues in proteins.</text>
</comment>